<dbReference type="Proteomes" id="UP000001441">
    <property type="component" value="Chromosome"/>
</dbReference>
<keyword evidence="4" id="KW-1133">Transmembrane helix</keyword>
<dbReference type="PROSITE" id="PS00352">
    <property type="entry name" value="CSD_1"/>
    <property type="match status" value="1"/>
</dbReference>
<evidence type="ECO:0000256" key="1">
    <source>
        <dbReference type="ARBA" id="ARBA00022553"/>
    </source>
</evidence>
<dbReference type="OrthoDB" id="72963at2"/>
<dbReference type="Pfam" id="PF00313">
    <property type="entry name" value="CSD"/>
    <property type="match status" value="1"/>
</dbReference>
<keyword evidence="4" id="KW-0812">Transmembrane</keyword>
<dbReference type="RefSeq" id="WP_012971312.1">
    <property type="nucleotide sequence ID" value="NC_013851.1"/>
</dbReference>
<dbReference type="GO" id="GO:0003677">
    <property type="term" value="F:DNA binding"/>
    <property type="evidence" value="ECO:0007669"/>
    <property type="project" value="UniProtKB-KW"/>
</dbReference>
<dbReference type="InterPro" id="IPR002059">
    <property type="entry name" value="CSP_DNA-bd"/>
</dbReference>
<dbReference type="eggNOG" id="COG3326">
    <property type="taxonomic scope" value="Bacteria"/>
</dbReference>
<dbReference type="InterPro" id="IPR010718">
    <property type="entry name" value="DUF1294"/>
</dbReference>
<dbReference type="SMART" id="SM00357">
    <property type="entry name" value="CSP"/>
    <property type="match status" value="1"/>
</dbReference>
<dbReference type="KEGG" id="alv:Alvin_2118"/>
<feature type="compositionally biased region" description="Basic and acidic residues" evidence="3">
    <location>
        <begin position="91"/>
        <end position="126"/>
    </location>
</feature>
<protein>
    <submittedName>
        <fullName evidence="6">Cold-shock DNA-binding domain protein</fullName>
    </submittedName>
</protein>
<dbReference type="GO" id="GO:0005829">
    <property type="term" value="C:cytosol"/>
    <property type="evidence" value="ECO:0007669"/>
    <property type="project" value="UniProtKB-ARBA"/>
</dbReference>
<dbReference type="PANTHER" id="PTHR12962:SF1">
    <property type="entry name" value="COLD SHOCK DOMAIN-CONTAINING PROTEIN CG9705"/>
    <property type="match status" value="1"/>
</dbReference>
<evidence type="ECO:0000313" key="6">
    <source>
        <dbReference type="EMBL" id="ADC63040.1"/>
    </source>
</evidence>
<accession>D3RVA8</accession>
<dbReference type="Gene3D" id="2.40.50.140">
    <property type="entry name" value="Nucleic acid-binding proteins"/>
    <property type="match status" value="1"/>
</dbReference>
<dbReference type="PANTHER" id="PTHR12962">
    <property type="entry name" value="CALCIUM-REGULATED HEAT STABLE PROTEIN CRHSP-24-RELATED"/>
    <property type="match status" value="1"/>
</dbReference>
<evidence type="ECO:0000256" key="4">
    <source>
        <dbReference type="SAM" id="Phobius"/>
    </source>
</evidence>
<keyword evidence="4" id="KW-0472">Membrane</keyword>
<feature type="transmembrane region" description="Helical" evidence="4">
    <location>
        <begin position="227"/>
        <end position="246"/>
    </location>
</feature>
<dbReference type="InterPro" id="IPR012340">
    <property type="entry name" value="NA-bd_OB-fold"/>
</dbReference>
<evidence type="ECO:0000256" key="3">
    <source>
        <dbReference type="SAM" id="MobiDB-lite"/>
    </source>
</evidence>
<name>D3RVA8_ALLVD</name>
<sequence length="264" mass="29720">MDLQTDRNPLREGTLVRWDDAKGFGFIRPNDGGKDVFVHISALPMRPVPDIGTRLIFSATDDPQGRGPRVLKAVLANAVPGIDRPQPAGEISRRRPAREDNRQPFSTHESRARDRQREGARRDRRQDETLRPLKLDAKTLFVSLLALGCIAGAITLFPISPIPLIAYPAASLAAFLLYARDKLSAIRGQWRVPESTLHLAEALGGWPGAYIAQQTMRHKTVKTRYQAVYWTIVFMHVAFWSVWFISPQTLLDQWPLALDLLGIR</sequence>
<organism evidence="6 7">
    <name type="scientific">Allochromatium vinosum (strain ATCC 17899 / DSM 180 / NBRC 103801 / NCIMB 10441 / D)</name>
    <name type="common">Chromatium vinosum</name>
    <dbReference type="NCBI Taxonomy" id="572477"/>
    <lineage>
        <taxon>Bacteria</taxon>
        <taxon>Pseudomonadati</taxon>
        <taxon>Pseudomonadota</taxon>
        <taxon>Gammaproteobacteria</taxon>
        <taxon>Chromatiales</taxon>
        <taxon>Chromatiaceae</taxon>
        <taxon>Allochromatium</taxon>
    </lineage>
</organism>
<feature type="domain" description="CSD" evidence="5">
    <location>
        <begin position="10"/>
        <end position="80"/>
    </location>
</feature>
<dbReference type="HOGENOM" id="CLU_091970_0_0_6"/>
<keyword evidence="6" id="KW-0238">DNA-binding</keyword>
<dbReference type="SUPFAM" id="SSF50249">
    <property type="entry name" value="Nucleic acid-binding proteins"/>
    <property type="match status" value="1"/>
</dbReference>
<gene>
    <name evidence="6" type="ordered locus">Alvin_2118</name>
</gene>
<dbReference type="InterPro" id="IPR052069">
    <property type="entry name" value="Ca-reg_mRNA-binding_domain"/>
</dbReference>
<keyword evidence="1" id="KW-0597">Phosphoprotein</keyword>
<dbReference type="PROSITE" id="PS51857">
    <property type="entry name" value="CSD_2"/>
    <property type="match status" value="1"/>
</dbReference>
<evidence type="ECO:0000259" key="5">
    <source>
        <dbReference type="PROSITE" id="PS51857"/>
    </source>
</evidence>
<dbReference type="EMBL" id="CP001896">
    <property type="protein sequence ID" value="ADC63040.1"/>
    <property type="molecule type" value="Genomic_DNA"/>
</dbReference>
<dbReference type="InterPro" id="IPR019844">
    <property type="entry name" value="CSD_CS"/>
</dbReference>
<evidence type="ECO:0000313" key="7">
    <source>
        <dbReference type="Proteomes" id="UP000001441"/>
    </source>
</evidence>
<dbReference type="InterPro" id="IPR011129">
    <property type="entry name" value="CSD"/>
</dbReference>
<proteinExistence type="predicted"/>
<dbReference type="GO" id="GO:0003730">
    <property type="term" value="F:mRNA 3'-UTR binding"/>
    <property type="evidence" value="ECO:0007669"/>
    <property type="project" value="TreeGrafter"/>
</dbReference>
<dbReference type="STRING" id="572477.Alvin_2118"/>
<dbReference type="eggNOG" id="COG1278">
    <property type="taxonomic scope" value="Bacteria"/>
</dbReference>
<keyword evidence="7" id="KW-1185">Reference proteome</keyword>
<comment type="subcellular location">
    <subcellularLocation>
        <location evidence="2">Cytoplasm</location>
    </subcellularLocation>
</comment>
<dbReference type="Pfam" id="PF06961">
    <property type="entry name" value="DUF1294"/>
    <property type="match status" value="1"/>
</dbReference>
<dbReference type="CDD" id="cd04458">
    <property type="entry name" value="CSP_CDS"/>
    <property type="match status" value="1"/>
</dbReference>
<evidence type="ECO:0000256" key="2">
    <source>
        <dbReference type="RuleBase" id="RU000408"/>
    </source>
</evidence>
<feature type="transmembrane region" description="Helical" evidence="4">
    <location>
        <begin position="140"/>
        <end position="159"/>
    </location>
</feature>
<feature type="region of interest" description="Disordered" evidence="3">
    <location>
        <begin position="81"/>
        <end position="126"/>
    </location>
</feature>
<reference evidence="6 7" key="1">
    <citation type="journal article" date="2011" name="Stand. Genomic Sci.">
        <title>Complete genome sequence of Allochromatium vinosum DSM 180(T).</title>
        <authorList>
            <person name="Weissgerber T."/>
            <person name="Zigann R."/>
            <person name="Bruce D."/>
            <person name="Chang Y.J."/>
            <person name="Detter J.C."/>
            <person name="Han C."/>
            <person name="Hauser L."/>
            <person name="Jeffries C.D."/>
            <person name="Land M."/>
            <person name="Munk A.C."/>
            <person name="Tapia R."/>
            <person name="Dahl C."/>
        </authorList>
    </citation>
    <scope>NUCLEOTIDE SEQUENCE [LARGE SCALE GENOMIC DNA]</scope>
    <source>
        <strain evidence="7">ATCC 17899 / DSM 180 / NBRC 103801 / NCIMB 10441 / D</strain>
    </source>
</reference>
<dbReference type="GO" id="GO:0043488">
    <property type="term" value="P:regulation of mRNA stability"/>
    <property type="evidence" value="ECO:0007669"/>
    <property type="project" value="TreeGrafter"/>
</dbReference>
<feature type="transmembrane region" description="Helical" evidence="4">
    <location>
        <begin position="165"/>
        <end position="181"/>
    </location>
</feature>
<dbReference type="AlphaFoldDB" id="D3RVA8"/>